<comment type="caution">
    <text evidence="2">The sequence shown here is derived from an EMBL/GenBank/DDBJ whole genome shotgun (WGS) entry which is preliminary data.</text>
</comment>
<reference evidence="2" key="1">
    <citation type="submission" date="2023-08" db="EMBL/GenBank/DDBJ databases">
        <title>Draft sequence of the Babesia gibsoni genome.</title>
        <authorList>
            <person name="Yamagishi J.Y."/>
            <person name="Xuan X.X."/>
        </authorList>
    </citation>
    <scope>NUCLEOTIDE SEQUENCE</scope>
    <source>
        <strain evidence="2">Azabu</strain>
    </source>
</reference>
<organism evidence="2 3">
    <name type="scientific">Babesia gibsoni</name>
    <dbReference type="NCBI Taxonomy" id="33632"/>
    <lineage>
        <taxon>Eukaryota</taxon>
        <taxon>Sar</taxon>
        <taxon>Alveolata</taxon>
        <taxon>Apicomplexa</taxon>
        <taxon>Aconoidasida</taxon>
        <taxon>Piroplasmida</taxon>
        <taxon>Babesiidae</taxon>
        <taxon>Babesia</taxon>
    </lineage>
</organism>
<keyword evidence="3" id="KW-1185">Reference proteome</keyword>
<name>A0AAD8PG26_BABGI</name>
<gene>
    <name evidence="2" type="ORF">BgAZ_107010</name>
</gene>
<sequence length="877" mass="99748">MNALLFVLACGVHLAAVHGADPIVLDISNVSKTAFKIDELDKKQRRITANQGFAIGDVYDGETLVSQLPGPNVSSRYVTIERFREDECGIYGLVLKLDDNGQFNVVEIDTVYNDVPIRSRLVMDHTGTYVEFKGRYDELDICSEDFNAFVKRSQRLDSGIITTYRAKKCRYMGAIKCGDSVLLHRDNGIYSRYAEVLNHKWFIYTTPQVGESFKVEFIPAEWKDCRYRRVDEGSIYVDLSLDPIKKYGNILSGCGEDCIFFDGCSKADYRVVDLVDRHGVVYMGDKAKCIDVKLLTLENEKYVTVYARLVDGTHEAVLFKSVDDGPFLKHRPKAINMELTDFKIDKNITVTKRGNAKIYTIPSPNNMKWTIGAVTYEGKVLVGKVFLDSPNDVPYMVLSRRITVDGDFTTIETETDTNYPTNITYVTNSDGVWLYRPRPIQLNLANISSQNPNFRITQVGDTHYHITSSLERTKIGTIRLGPYIIRPNQYHALGTEVLFSRGSLLVTTQLADNKKFYSRFALSSGLLGEEARMFIEQQKEPVELKLQEIFTGNLPENFCTEKYGSFLRIYICKNIFMNTLGSVTFGDTIVSPYARFYELREVYVSTDFFLSSVIVKSYTSEGECVVEVFTSEVTNTDLQFFSVPKIPIDIDISDSFVPPEEISRIQDDRIFFYRVKPEHSIKYRIGNVMYKNKVLIEDTENVLARGINILTEPDAEKPEKYVIRVFDVSSDSRKSRLFVTDGVSGIANPAPKKPLPIDVSLEATRDVAIMVKQCQNIFSYYIPWTRACDYKLDEVLFTQGKDNTVVLISGEDMDVFPEIRLHKVGQYGNTLIAALSSEDAEPSYTKINIKDRRSQITVQDMDVCEPDELFMDYYGYA</sequence>
<protein>
    <recommendedName>
        <fullName evidence="4">6-Cys domain-containing protein</fullName>
    </recommendedName>
</protein>
<evidence type="ECO:0000313" key="2">
    <source>
        <dbReference type="EMBL" id="KAK1444795.1"/>
    </source>
</evidence>
<feature type="chain" id="PRO_5042208194" description="6-Cys domain-containing protein" evidence="1">
    <location>
        <begin position="20"/>
        <end position="877"/>
    </location>
</feature>
<evidence type="ECO:0000256" key="1">
    <source>
        <dbReference type="SAM" id="SignalP"/>
    </source>
</evidence>
<proteinExistence type="predicted"/>
<dbReference type="Proteomes" id="UP001230268">
    <property type="component" value="Unassembled WGS sequence"/>
</dbReference>
<dbReference type="AlphaFoldDB" id="A0AAD8PG26"/>
<evidence type="ECO:0000313" key="3">
    <source>
        <dbReference type="Proteomes" id="UP001230268"/>
    </source>
</evidence>
<accession>A0AAD8PG26</accession>
<keyword evidence="1" id="KW-0732">Signal</keyword>
<feature type="signal peptide" evidence="1">
    <location>
        <begin position="1"/>
        <end position="19"/>
    </location>
</feature>
<evidence type="ECO:0008006" key="4">
    <source>
        <dbReference type="Google" id="ProtNLM"/>
    </source>
</evidence>
<dbReference type="EMBL" id="JAVEPI010000001">
    <property type="protein sequence ID" value="KAK1444795.1"/>
    <property type="molecule type" value="Genomic_DNA"/>
</dbReference>